<comment type="similarity">
    <text evidence="1 4">Belongs to the D-isomer specific 2-hydroxyacid dehydrogenase family.</text>
</comment>
<dbReference type="Proteomes" id="UP000749311">
    <property type="component" value="Unassembled WGS sequence"/>
</dbReference>
<dbReference type="RefSeq" id="WP_167163940.1">
    <property type="nucleotide sequence ID" value="NZ_BAAAOO010000012.1"/>
</dbReference>
<gene>
    <name evidence="7" type="ORF">FB473_000161</name>
</gene>
<dbReference type="SUPFAM" id="SSF51735">
    <property type="entry name" value="NAD(P)-binding Rossmann-fold domains"/>
    <property type="match status" value="1"/>
</dbReference>
<keyword evidence="3" id="KW-0520">NAD</keyword>
<dbReference type="InterPro" id="IPR036291">
    <property type="entry name" value="NAD(P)-bd_dom_sf"/>
</dbReference>
<evidence type="ECO:0000256" key="4">
    <source>
        <dbReference type="RuleBase" id="RU003719"/>
    </source>
</evidence>
<proteinExistence type="inferred from homology"/>
<dbReference type="PANTHER" id="PTHR42789">
    <property type="entry name" value="D-ISOMER SPECIFIC 2-HYDROXYACID DEHYDROGENASE FAMILY PROTEIN (AFU_ORTHOLOGUE AFUA_6G10090)"/>
    <property type="match status" value="1"/>
</dbReference>
<comment type="caution">
    <text evidence="7">The sequence shown here is derived from an EMBL/GenBank/DDBJ whole genome shotgun (WGS) entry which is preliminary data.</text>
</comment>
<feature type="domain" description="D-isomer specific 2-hydroxyacid dehydrogenase catalytic" evidence="5">
    <location>
        <begin position="53"/>
        <end position="327"/>
    </location>
</feature>
<evidence type="ECO:0000256" key="3">
    <source>
        <dbReference type="ARBA" id="ARBA00023027"/>
    </source>
</evidence>
<sequence>MNRDYVVGLTSDAAEPDGSTDFGDIGLERLTAAGLTWRLLPAIPPHGPIPPSALDGVDAVISLGHIPFNASLVRQVPRLRHIARFGAGYDGIDPVALANEGVVLTTTPTGLRSPVALTGLTMILACANRLLENHLITTRGQWNELRGKRRGIGIQGRTVGILGFGSIGSRLAEMLGPLGATIIAASRSAGNSRARSAGVEVVDPLTLAERSDFVVVTASLTDQNRGMIDAAFFAAMQPHAYFINISRGGLADYEALRDALARGGIAGAGLDVFDPEPPAADDPLLAMENVICTPHALSWTEDFTRDVSALVMEAVITVSQGTIPASALARDALDPVNWRGAVTVGA</sequence>
<keyword evidence="8" id="KW-1185">Reference proteome</keyword>
<evidence type="ECO:0000259" key="6">
    <source>
        <dbReference type="Pfam" id="PF02826"/>
    </source>
</evidence>
<dbReference type="Gene3D" id="3.40.50.720">
    <property type="entry name" value="NAD(P)-binding Rossmann-like Domain"/>
    <property type="match status" value="2"/>
</dbReference>
<dbReference type="SUPFAM" id="SSF52283">
    <property type="entry name" value="Formate/glycerate dehydrogenase catalytic domain-like"/>
    <property type="match status" value="1"/>
</dbReference>
<dbReference type="InterPro" id="IPR006139">
    <property type="entry name" value="D-isomer_2_OHA_DH_cat_dom"/>
</dbReference>
<keyword evidence="2 4" id="KW-0560">Oxidoreductase</keyword>
<accession>A0ABX0SC04</accession>
<evidence type="ECO:0000256" key="1">
    <source>
        <dbReference type="ARBA" id="ARBA00005854"/>
    </source>
</evidence>
<dbReference type="Pfam" id="PF02826">
    <property type="entry name" value="2-Hacid_dh_C"/>
    <property type="match status" value="1"/>
</dbReference>
<feature type="domain" description="D-isomer specific 2-hydroxyacid dehydrogenase NAD-binding" evidence="6">
    <location>
        <begin position="120"/>
        <end position="295"/>
    </location>
</feature>
<organism evidence="7 8">
    <name type="scientific">Brooklawnia cerclae</name>
    <dbReference type="NCBI Taxonomy" id="349934"/>
    <lineage>
        <taxon>Bacteria</taxon>
        <taxon>Bacillati</taxon>
        <taxon>Actinomycetota</taxon>
        <taxon>Actinomycetes</taxon>
        <taxon>Propionibacteriales</taxon>
        <taxon>Propionibacteriaceae</taxon>
        <taxon>Brooklawnia</taxon>
    </lineage>
</organism>
<protein>
    <submittedName>
        <fullName evidence="7">Phosphoglycerate dehydrogenase-like enzyme</fullName>
    </submittedName>
</protein>
<dbReference type="Pfam" id="PF00389">
    <property type="entry name" value="2-Hacid_dh"/>
    <property type="match status" value="1"/>
</dbReference>
<reference evidence="7 8" key="1">
    <citation type="submission" date="2020-02" db="EMBL/GenBank/DDBJ databases">
        <title>Sequencing the genomes of 1000 actinobacteria strains.</title>
        <authorList>
            <person name="Klenk H.-P."/>
        </authorList>
    </citation>
    <scope>NUCLEOTIDE SEQUENCE [LARGE SCALE GENOMIC DNA]</scope>
    <source>
        <strain evidence="7 8">DSM 19609</strain>
    </source>
</reference>
<dbReference type="InterPro" id="IPR006140">
    <property type="entry name" value="D-isomer_DH_NAD-bd"/>
</dbReference>
<evidence type="ECO:0000313" key="8">
    <source>
        <dbReference type="Proteomes" id="UP000749311"/>
    </source>
</evidence>
<evidence type="ECO:0000256" key="2">
    <source>
        <dbReference type="ARBA" id="ARBA00023002"/>
    </source>
</evidence>
<evidence type="ECO:0000313" key="7">
    <source>
        <dbReference type="EMBL" id="NIH55516.1"/>
    </source>
</evidence>
<evidence type="ECO:0000259" key="5">
    <source>
        <dbReference type="Pfam" id="PF00389"/>
    </source>
</evidence>
<dbReference type="PANTHER" id="PTHR42789:SF1">
    <property type="entry name" value="D-ISOMER SPECIFIC 2-HYDROXYACID DEHYDROGENASE FAMILY PROTEIN (AFU_ORTHOLOGUE AFUA_6G10090)"/>
    <property type="match status" value="1"/>
</dbReference>
<dbReference type="InterPro" id="IPR050857">
    <property type="entry name" value="D-2-hydroxyacid_DH"/>
</dbReference>
<dbReference type="EMBL" id="JAAMOZ010000001">
    <property type="protein sequence ID" value="NIH55516.1"/>
    <property type="molecule type" value="Genomic_DNA"/>
</dbReference>
<name>A0ABX0SC04_9ACTN</name>